<keyword evidence="2" id="KW-1185">Reference proteome</keyword>
<dbReference type="OrthoDB" id="5289528at2"/>
<dbReference type="Proteomes" id="UP000030901">
    <property type="component" value="Chromosome"/>
</dbReference>
<name>A0A0A7S0Z0_FRIPE</name>
<dbReference type="STRING" id="1267021.FPB0191_00667"/>
<gene>
    <name evidence="1" type="ORF">FPB0191_00667</name>
</gene>
<evidence type="ECO:0000313" key="1">
    <source>
        <dbReference type="EMBL" id="AJA44497.1"/>
    </source>
</evidence>
<dbReference type="KEGG" id="fpp:FPB0191_00667"/>
<evidence type="ECO:0000313" key="2">
    <source>
        <dbReference type="Proteomes" id="UP000030901"/>
    </source>
</evidence>
<reference evidence="1 2" key="1">
    <citation type="journal article" date="2014" name="Appl. Environ. Microbiol.">
        <title>Gut symbionts from distinct hosts exhibit genotoxic activity via divergent colibactin biosynthetic pathways.</title>
        <authorList>
            <person name="Engel P."/>
            <person name="Vizcaino M.I."/>
            <person name="Crawford J.M."/>
        </authorList>
    </citation>
    <scope>NUCLEOTIDE SEQUENCE [LARGE SCALE GENOMIC DNA]</scope>
    <source>
        <strain evidence="1 2">PEB0191</strain>
    </source>
</reference>
<sequence>MSLNLRKTVFTILKQHPQKQFTARELAILVFNNNREACEKKKLASVRLMNDDDVISQIAAEIGATRPIMQKKHPEIKTTEGRPKKYFFSKKSDEDEVDDAEHQIKDNKSLKLKSEKIQYSENDLYPILSQYLHDELNIYSKRIDEKTSSNKLGKNGNKWLHPDIVGLEDLSSDWSDLVKECVKLYADQRSKLWSFEVKILLNMSNVRESFFQAVSNSSWANFGYLVTSQITGSDTLKELRVLSSAHGIGIIKLDLDNPFESQILIPAKERNIIDWDSCNRLSQENKDFSQYIKLVKQFYQTGEIKVFDWDSKNG</sequence>
<accession>A0A0A7S0Z0</accession>
<dbReference type="RefSeq" id="WP_039104000.1">
    <property type="nucleotide sequence ID" value="NZ_CP009056.1"/>
</dbReference>
<protein>
    <recommendedName>
        <fullName evidence="3">HrgA protein</fullName>
    </recommendedName>
</protein>
<dbReference type="AlphaFoldDB" id="A0A0A7S0Z0"/>
<organism evidence="1 2">
    <name type="scientific">Frischella perrara</name>
    <dbReference type="NCBI Taxonomy" id="1267021"/>
    <lineage>
        <taxon>Bacteria</taxon>
        <taxon>Pseudomonadati</taxon>
        <taxon>Pseudomonadota</taxon>
        <taxon>Gammaproteobacteria</taxon>
        <taxon>Orbales</taxon>
        <taxon>Orbaceae</taxon>
        <taxon>Frischella</taxon>
    </lineage>
</organism>
<dbReference type="HOGENOM" id="CLU_074541_0_0_6"/>
<dbReference type="EMBL" id="CP009056">
    <property type="protein sequence ID" value="AJA44497.1"/>
    <property type="molecule type" value="Genomic_DNA"/>
</dbReference>
<evidence type="ECO:0008006" key="3">
    <source>
        <dbReference type="Google" id="ProtNLM"/>
    </source>
</evidence>
<proteinExistence type="predicted"/>